<dbReference type="AlphaFoldDB" id="A0AAU9NU93"/>
<sequence length="91" mass="10647">MLRINDTLKVHPRATSSSPFTRILRNYRTASIYKSNFSITVANYSSFSVSIPISTQNRQQKLTQTQHQSNFSVFTHQFLYKEQHTSRFINC</sequence>
<evidence type="ECO:0000313" key="2">
    <source>
        <dbReference type="Proteomes" id="UP001157418"/>
    </source>
</evidence>
<protein>
    <submittedName>
        <fullName evidence="1">Uncharacterized protein</fullName>
    </submittedName>
</protein>
<organism evidence="1 2">
    <name type="scientific">Lactuca virosa</name>
    <dbReference type="NCBI Taxonomy" id="75947"/>
    <lineage>
        <taxon>Eukaryota</taxon>
        <taxon>Viridiplantae</taxon>
        <taxon>Streptophyta</taxon>
        <taxon>Embryophyta</taxon>
        <taxon>Tracheophyta</taxon>
        <taxon>Spermatophyta</taxon>
        <taxon>Magnoliopsida</taxon>
        <taxon>eudicotyledons</taxon>
        <taxon>Gunneridae</taxon>
        <taxon>Pentapetalae</taxon>
        <taxon>asterids</taxon>
        <taxon>campanulids</taxon>
        <taxon>Asterales</taxon>
        <taxon>Asteraceae</taxon>
        <taxon>Cichorioideae</taxon>
        <taxon>Cichorieae</taxon>
        <taxon>Lactucinae</taxon>
        <taxon>Lactuca</taxon>
    </lineage>
</organism>
<gene>
    <name evidence="1" type="ORF">LVIROSA_LOCUS27568</name>
</gene>
<dbReference type="EMBL" id="CAKMRJ010005412">
    <property type="protein sequence ID" value="CAH1441517.1"/>
    <property type="molecule type" value="Genomic_DNA"/>
</dbReference>
<comment type="caution">
    <text evidence="1">The sequence shown here is derived from an EMBL/GenBank/DDBJ whole genome shotgun (WGS) entry which is preliminary data.</text>
</comment>
<proteinExistence type="predicted"/>
<name>A0AAU9NU93_9ASTR</name>
<keyword evidence="2" id="KW-1185">Reference proteome</keyword>
<dbReference type="Proteomes" id="UP001157418">
    <property type="component" value="Unassembled WGS sequence"/>
</dbReference>
<evidence type="ECO:0000313" key="1">
    <source>
        <dbReference type="EMBL" id="CAH1441517.1"/>
    </source>
</evidence>
<reference evidence="1 2" key="1">
    <citation type="submission" date="2022-01" db="EMBL/GenBank/DDBJ databases">
        <authorList>
            <person name="Xiong W."/>
            <person name="Schranz E."/>
        </authorList>
    </citation>
    <scope>NUCLEOTIDE SEQUENCE [LARGE SCALE GENOMIC DNA]</scope>
</reference>
<accession>A0AAU9NU93</accession>